<feature type="compositionally biased region" description="Basic and acidic residues" evidence="1">
    <location>
        <begin position="131"/>
        <end position="141"/>
    </location>
</feature>
<gene>
    <name evidence="2" type="ORF">CEXT_107321</name>
</gene>
<evidence type="ECO:0000313" key="3">
    <source>
        <dbReference type="Proteomes" id="UP001054945"/>
    </source>
</evidence>
<name>A0AAV4VSR2_CAEEX</name>
<feature type="region of interest" description="Disordered" evidence="1">
    <location>
        <begin position="99"/>
        <end position="153"/>
    </location>
</feature>
<accession>A0AAV4VSR2</accession>
<sequence>MNKKLVNECLIVQSPSKYGSDILECVHQSSNYANTHQWIFQIRIYPFTDIPFLITSAFPQKLFIFADHRKAFKGMSQEEQNLRNSMILNYQRHHVRPQQLLNSRENPIKKQLESEENEMSSGLKLGGPQGKKKDKERRISEDSSSEEETVYCF</sequence>
<reference evidence="2 3" key="1">
    <citation type="submission" date="2021-06" db="EMBL/GenBank/DDBJ databases">
        <title>Caerostris extrusa draft genome.</title>
        <authorList>
            <person name="Kono N."/>
            <person name="Arakawa K."/>
        </authorList>
    </citation>
    <scope>NUCLEOTIDE SEQUENCE [LARGE SCALE GENOMIC DNA]</scope>
</reference>
<evidence type="ECO:0000256" key="1">
    <source>
        <dbReference type="SAM" id="MobiDB-lite"/>
    </source>
</evidence>
<dbReference type="AlphaFoldDB" id="A0AAV4VSR2"/>
<evidence type="ECO:0008006" key="4">
    <source>
        <dbReference type="Google" id="ProtNLM"/>
    </source>
</evidence>
<proteinExistence type="predicted"/>
<comment type="caution">
    <text evidence="2">The sequence shown here is derived from an EMBL/GenBank/DDBJ whole genome shotgun (WGS) entry which is preliminary data.</text>
</comment>
<dbReference type="Proteomes" id="UP001054945">
    <property type="component" value="Unassembled WGS sequence"/>
</dbReference>
<keyword evidence="3" id="KW-1185">Reference proteome</keyword>
<dbReference type="EMBL" id="BPLR01015017">
    <property type="protein sequence ID" value="GIY72984.1"/>
    <property type="molecule type" value="Genomic_DNA"/>
</dbReference>
<evidence type="ECO:0000313" key="2">
    <source>
        <dbReference type="EMBL" id="GIY72984.1"/>
    </source>
</evidence>
<feature type="compositionally biased region" description="Acidic residues" evidence="1">
    <location>
        <begin position="143"/>
        <end position="153"/>
    </location>
</feature>
<protein>
    <recommendedName>
        <fullName evidence="4">Ycf1</fullName>
    </recommendedName>
</protein>
<organism evidence="2 3">
    <name type="scientific">Caerostris extrusa</name>
    <name type="common">Bark spider</name>
    <name type="synonym">Caerostris bankana</name>
    <dbReference type="NCBI Taxonomy" id="172846"/>
    <lineage>
        <taxon>Eukaryota</taxon>
        <taxon>Metazoa</taxon>
        <taxon>Ecdysozoa</taxon>
        <taxon>Arthropoda</taxon>
        <taxon>Chelicerata</taxon>
        <taxon>Arachnida</taxon>
        <taxon>Araneae</taxon>
        <taxon>Araneomorphae</taxon>
        <taxon>Entelegynae</taxon>
        <taxon>Araneoidea</taxon>
        <taxon>Araneidae</taxon>
        <taxon>Caerostris</taxon>
    </lineage>
</organism>